<gene>
    <name evidence="11" type="ORF">BCR44DRAFT_31903</name>
</gene>
<keyword evidence="3" id="KW-0808">Transferase</keyword>
<evidence type="ECO:0000256" key="5">
    <source>
        <dbReference type="ARBA" id="ARBA00022777"/>
    </source>
</evidence>
<keyword evidence="4" id="KW-0547">Nucleotide-binding</keyword>
<evidence type="ECO:0000259" key="10">
    <source>
        <dbReference type="PROSITE" id="PS50011"/>
    </source>
</evidence>
<feature type="compositionally biased region" description="Basic and acidic residues" evidence="9">
    <location>
        <begin position="96"/>
        <end position="107"/>
    </location>
</feature>
<organism evidence="11 12">
    <name type="scientific">Catenaria anguillulae PL171</name>
    <dbReference type="NCBI Taxonomy" id="765915"/>
    <lineage>
        <taxon>Eukaryota</taxon>
        <taxon>Fungi</taxon>
        <taxon>Fungi incertae sedis</taxon>
        <taxon>Blastocladiomycota</taxon>
        <taxon>Blastocladiomycetes</taxon>
        <taxon>Blastocladiales</taxon>
        <taxon>Catenariaceae</taxon>
        <taxon>Catenaria</taxon>
    </lineage>
</organism>
<evidence type="ECO:0000256" key="7">
    <source>
        <dbReference type="ARBA" id="ARBA00047899"/>
    </source>
</evidence>
<dbReference type="PANTHER" id="PTHR24419">
    <property type="entry name" value="INTERLEUKIN-1 RECEPTOR-ASSOCIATED KINASE"/>
    <property type="match status" value="1"/>
</dbReference>
<comment type="catalytic activity">
    <reaction evidence="8">
        <text>L-seryl-[protein] + ATP = O-phospho-L-seryl-[protein] + ADP + H(+)</text>
        <dbReference type="Rhea" id="RHEA:17989"/>
        <dbReference type="Rhea" id="RHEA-COMP:9863"/>
        <dbReference type="Rhea" id="RHEA-COMP:11604"/>
        <dbReference type="ChEBI" id="CHEBI:15378"/>
        <dbReference type="ChEBI" id="CHEBI:29999"/>
        <dbReference type="ChEBI" id="CHEBI:30616"/>
        <dbReference type="ChEBI" id="CHEBI:83421"/>
        <dbReference type="ChEBI" id="CHEBI:456216"/>
        <dbReference type="EC" id="2.7.11.1"/>
    </reaction>
</comment>
<dbReference type="InterPro" id="IPR000719">
    <property type="entry name" value="Prot_kinase_dom"/>
</dbReference>
<dbReference type="Pfam" id="PF12330">
    <property type="entry name" value="Haspin_kinase"/>
    <property type="match status" value="1"/>
</dbReference>
<evidence type="ECO:0000256" key="2">
    <source>
        <dbReference type="ARBA" id="ARBA00022527"/>
    </source>
</evidence>
<dbReference type="PANTHER" id="PTHR24419:SF18">
    <property type="entry name" value="SERINE_THREONINE-PROTEIN KINASE HASPIN"/>
    <property type="match status" value="1"/>
</dbReference>
<reference evidence="11 12" key="1">
    <citation type="submission" date="2016-07" db="EMBL/GenBank/DDBJ databases">
        <title>Pervasive Adenine N6-methylation of Active Genes in Fungi.</title>
        <authorList>
            <consortium name="DOE Joint Genome Institute"/>
            <person name="Mondo S.J."/>
            <person name="Dannebaum R.O."/>
            <person name="Kuo R.C."/>
            <person name="Labutti K."/>
            <person name="Haridas S."/>
            <person name="Kuo A."/>
            <person name="Salamov A."/>
            <person name="Ahrendt S.R."/>
            <person name="Lipzen A."/>
            <person name="Sullivan W."/>
            <person name="Andreopoulos W.B."/>
            <person name="Clum A."/>
            <person name="Lindquist E."/>
            <person name="Daum C."/>
            <person name="Ramamoorthy G.K."/>
            <person name="Gryganskyi A."/>
            <person name="Culley D."/>
            <person name="Magnuson J.K."/>
            <person name="James T.Y."/>
            <person name="O'Malley M.A."/>
            <person name="Stajich J.E."/>
            <person name="Spatafora J.W."/>
            <person name="Visel A."/>
            <person name="Grigoriev I.V."/>
        </authorList>
    </citation>
    <scope>NUCLEOTIDE SEQUENCE [LARGE SCALE GENOMIC DNA]</scope>
    <source>
        <strain evidence="11 12">PL171</strain>
    </source>
</reference>
<feature type="domain" description="Protein kinase" evidence="10">
    <location>
        <begin position="275"/>
        <end position="589"/>
    </location>
</feature>
<dbReference type="InterPro" id="IPR024604">
    <property type="entry name" value="GSG2_C"/>
</dbReference>
<keyword evidence="6" id="KW-0067">ATP-binding</keyword>
<dbReference type="EC" id="2.7.11.1" evidence="1"/>
<dbReference type="GO" id="GO:0000278">
    <property type="term" value="P:mitotic cell cycle"/>
    <property type="evidence" value="ECO:0007669"/>
    <property type="project" value="TreeGrafter"/>
</dbReference>
<name>A0A1Y2HP62_9FUNG</name>
<dbReference type="Gene3D" id="1.10.510.10">
    <property type="entry name" value="Transferase(Phosphotransferase) domain 1"/>
    <property type="match status" value="1"/>
</dbReference>
<dbReference type="PROSITE" id="PS50011">
    <property type="entry name" value="PROTEIN_KINASE_DOM"/>
    <property type="match status" value="1"/>
</dbReference>
<dbReference type="OrthoDB" id="5327538at2759"/>
<proteinExistence type="predicted"/>
<evidence type="ECO:0000313" key="12">
    <source>
        <dbReference type="Proteomes" id="UP000193411"/>
    </source>
</evidence>
<feature type="region of interest" description="Disordered" evidence="9">
    <location>
        <begin position="214"/>
        <end position="247"/>
    </location>
</feature>
<dbReference type="GO" id="GO:0005634">
    <property type="term" value="C:nucleus"/>
    <property type="evidence" value="ECO:0007669"/>
    <property type="project" value="TreeGrafter"/>
</dbReference>
<evidence type="ECO:0000256" key="1">
    <source>
        <dbReference type="ARBA" id="ARBA00012513"/>
    </source>
</evidence>
<dbReference type="AlphaFoldDB" id="A0A1Y2HP62"/>
<comment type="catalytic activity">
    <reaction evidence="7">
        <text>L-threonyl-[protein] + ATP = O-phospho-L-threonyl-[protein] + ADP + H(+)</text>
        <dbReference type="Rhea" id="RHEA:46608"/>
        <dbReference type="Rhea" id="RHEA-COMP:11060"/>
        <dbReference type="Rhea" id="RHEA-COMP:11605"/>
        <dbReference type="ChEBI" id="CHEBI:15378"/>
        <dbReference type="ChEBI" id="CHEBI:30013"/>
        <dbReference type="ChEBI" id="CHEBI:30616"/>
        <dbReference type="ChEBI" id="CHEBI:61977"/>
        <dbReference type="ChEBI" id="CHEBI:456216"/>
        <dbReference type="EC" id="2.7.11.1"/>
    </reaction>
</comment>
<feature type="compositionally biased region" description="Low complexity" evidence="9">
    <location>
        <begin position="221"/>
        <end position="247"/>
    </location>
</feature>
<evidence type="ECO:0000256" key="3">
    <source>
        <dbReference type="ARBA" id="ARBA00022679"/>
    </source>
</evidence>
<feature type="region of interest" description="Disordered" evidence="9">
    <location>
        <begin position="35"/>
        <end position="143"/>
    </location>
</feature>
<dbReference type="Proteomes" id="UP000193411">
    <property type="component" value="Unassembled WGS sequence"/>
</dbReference>
<dbReference type="SUPFAM" id="SSF56112">
    <property type="entry name" value="Protein kinase-like (PK-like)"/>
    <property type="match status" value="1"/>
</dbReference>
<evidence type="ECO:0000256" key="6">
    <source>
        <dbReference type="ARBA" id="ARBA00022840"/>
    </source>
</evidence>
<dbReference type="GO" id="GO:0005524">
    <property type="term" value="F:ATP binding"/>
    <property type="evidence" value="ECO:0007669"/>
    <property type="project" value="UniProtKB-KW"/>
</dbReference>
<dbReference type="GO" id="GO:0072354">
    <property type="term" value="F:histone H3T3 kinase activity"/>
    <property type="evidence" value="ECO:0007669"/>
    <property type="project" value="TreeGrafter"/>
</dbReference>
<keyword evidence="5" id="KW-0418">Kinase</keyword>
<protein>
    <recommendedName>
        <fullName evidence="1">non-specific serine/threonine protein kinase</fullName>
        <ecNumber evidence="1">2.7.11.1</ecNumber>
    </recommendedName>
</protein>
<dbReference type="GO" id="GO:0005737">
    <property type="term" value="C:cytoplasm"/>
    <property type="evidence" value="ECO:0007669"/>
    <property type="project" value="TreeGrafter"/>
</dbReference>
<evidence type="ECO:0000256" key="9">
    <source>
        <dbReference type="SAM" id="MobiDB-lite"/>
    </source>
</evidence>
<dbReference type="EMBL" id="MCFL01000021">
    <property type="protein sequence ID" value="ORZ35601.1"/>
    <property type="molecule type" value="Genomic_DNA"/>
</dbReference>
<sequence>MYGSGHQAQPKIVRAYGRQKFKVHLPDHEEQARLAYASANPRTLSSFADDEPDVFEVPPPPPPPRRPDVYRPTTAKRPTAAVAEVKVEEPTSDQPDSTHTHQSHPPETKPIAPPTPVSVSTHADQPEFRVPSTPARRPHHTIIPSTVETQHRTPIPVVETPIDFVERRVSFMSINPSVDSPSRTRYDSFEPLINDLSHITPIRPTSSATSFDLFTPIPARPSCSHSPSPSPQPQHQSHPQSQQSTQSNLANLLAQCTTPTVLRFSDMLAHHGWTASSMTKIGEASYSDVFMIDTLVIKIMPFDMPTHTTGTPASSRRMSARMSRHNRRQSLAHSDTSMCTNMTAKMADNNDLRPLAALIPELKLSLAVSPLPGFIPTLAAHVVHDVYTPGMLDAWHAFTHTHPDDALNPPPPTHVPQWYCAVVMPFAGHPLDKVPLTKAKDVRSVLVQVAEALAVGEREVKFEHRDLHWGNVLVSEAGDVKLIDWTLSRVEGVWTHVPEDVFGGEGDTQFAVYRAMREVVEAEGAGDWSGYYPRTNVLWLEYLVDKLAKKSRSEVFRKAMRQLALDLEACGSAEQTVELVQQLPVIRSK</sequence>
<dbReference type="SMART" id="SM01331">
    <property type="entry name" value="DUF3635"/>
    <property type="match status" value="1"/>
</dbReference>
<keyword evidence="2" id="KW-0723">Serine/threonine-protein kinase</keyword>
<dbReference type="Gene3D" id="3.30.200.20">
    <property type="entry name" value="Phosphorylase Kinase, domain 1"/>
    <property type="match status" value="1"/>
</dbReference>
<comment type="caution">
    <text evidence="11">The sequence shown here is derived from an EMBL/GenBank/DDBJ whole genome shotgun (WGS) entry which is preliminary data.</text>
</comment>
<dbReference type="GO" id="GO:0035556">
    <property type="term" value="P:intracellular signal transduction"/>
    <property type="evidence" value="ECO:0007669"/>
    <property type="project" value="TreeGrafter"/>
</dbReference>
<keyword evidence="12" id="KW-1185">Reference proteome</keyword>
<evidence type="ECO:0000256" key="8">
    <source>
        <dbReference type="ARBA" id="ARBA00048679"/>
    </source>
</evidence>
<evidence type="ECO:0000313" key="11">
    <source>
        <dbReference type="EMBL" id="ORZ35601.1"/>
    </source>
</evidence>
<evidence type="ECO:0000256" key="4">
    <source>
        <dbReference type="ARBA" id="ARBA00022741"/>
    </source>
</evidence>
<dbReference type="STRING" id="765915.A0A1Y2HP62"/>
<accession>A0A1Y2HP62</accession>
<dbReference type="InterPro" id="IPR011009">
    <property type="entry name" value="Kinase-like_dom_sf"/>
</dbReference>